<accession>A0A1W7D2Q8</accession>
<dbReference type="EMBL" id="CP021121">
    <property type="protein sequence ID" value="ARQ71247.1"/>
    <property type="molecule type" value="Genomic_DNA"/>
</dbReference>
<dbReference type="OrthoDB" id="9812729at2"/>
<protein>
    <submittedName>
        <fullName evidence="3">DUF58 domain-containing protein</fullName>
    </submittedName>
</protein>
<organism evidence="3 4">
    <name type="scientific">Streptomyces marincola</name>
    <dbReference type="NCBI Taxonomy" id="2878388"/>
    <lineage>
        <taxon>Bacteria</taxon>
        <taxon>Bacillati</taxon>
        <taxon>Actinomycetota</taxon>
        <taxon>Actinomycetes</taxon>
        <taxon>Kitasatosporales</taxon>
        <taxon>Streptomycetaceae</taxon>
        <taxon>Streptomyces</taxon>
    </lineage>
</organism>
<name>A0A1W7D2Q8_9ACTN</name>
<feature type="domain" description="DUF58" evidence="2">
    <location>
        <begin position="230"/>
        <end position="329"/>
    </location>
</feature>
<dbReference type="RefSeq" id="WP_086161088.1">
    <property type="nucleotide sequence ID" value="NZ_CP021121.1"/>
</dbReference>
<evidence type="ECO:0000313" key="3">
    <source>
        <dbReference type="EMBL" id="ARQ71247.1"/>
    </source>
</evidence>
<dbReference type="Pfam" id="PF01882">
    <property type="entry name" value="DUF58"/>
    <property type="match status" value="1"/>
</dbReference>
<reference evidence="3 4" key="1">
    <citation type="submission" date="2017-05" db="EMBL/GenBank/DDBJ databases">
        <title>Complete genome sequence of Streptomyces sp. SCSIO 03032 revealed the diverse biosynthetic pathways for its bioactive secondary metabolites.</title>
        <authorList>
            <person name="Ma L."/>
            <person name="Zhu Y."/>
            <person name="Zhang W."/>
            <person name="Zhang G."/>
            <person name="Tian X."/>
            <person name="Zhang S."/>
            <person name="Zhang C."/>
        </authorList>
    </citation>
    <scope>NUCLEOTIDE SEQUENCE [LARGE SCALE GENOMIC DNA]</scope>
    <source>
        <strain evidence="3 4">SCSIO 03032</strain>
    </source>
</reference>
<evidence type="ECO:0000256" key="1">
    <source>
        <dbReference type="SAM" id="MobiDB-lite"/>
    </source>
</evidence>
<dbReference type="AlphaFoldDB" id="A0A1W7D2Q8"/>
<evidence type="ECO:0000313" key="4">
    <source>
        <dbReference type="Proteomes" id="UP000194218"/>
    </source>
</evidence>
<feature type="region of interest" description="Disordered" evidence="1">
    <location>
        <begin position="1"/>
        <end position="29"/>
    </location>
</feature>
<proteinExistence type="predicted"/>
<gene>
    <name evidence="3" type="ORF">CAG99_22630</name>
</gene>
<dbReference type="KEGG" id="smao:CAG99_22630"/>
<dbReference type="PANTHER" id="PTHR34351:SF1">
    <property type="entry name" value="SLR1927 PROTEIN"/>
    <property type="match status" value="1"/>
</dbReference>
<feature type="compositionally biased region" description="Gly residues" evidence="1">
    <location>
        <begin position="8"/>
        <end position="21"/>
    </location>
</feature>
<sequence length="444" mass="46380">MTGSAPAPGGGAAPGGAAGPGGEDDRGPLRAAFSGLTTRGRSFMAAGGAAGACSYVLGQPDLLRVGALLAVLPVLCVLVLHRTRSRVAAARRLAPARVPAGTEAWVHLRVENVTRVPSGLLQLQDRVPYMLGPRPRFVLDRIEPGGRREVAYRVRSEQRGRYPLGPLQLRLSDPFGMVELNRSFHAHDMLTVLPRIEALPPVRPGGDSMGRGGGSQHTIAVAGDEDIIPRDYRQGDDLRRVHWRSTAHRGSLMVRREEQPLRARCTVLLDTRRGAYVGGGPESAFERAVSGAASVLSHLAAAGYEVRLVTDTGPVLPGPEAKGVDAAEAVGLMMDALAVVDHSPGTLLADAGTAARGSNGGPLIAFTGALGPEDAAALAALRGRTGAAVAFVASGQVPRALEEERLTALRGTGWTALALQPGESLARLWQQAATELSAAGRGRY</sequence>
<dbReference type="PANTHER" id="PTHR34351">
    <property type="entry name" value="SLR1927 PROTEIN-RELATED"/>
    <property type="match status" value="1"/>
</dbReference>
<keyword evidence="4" id="KW-1185">Reference proteome</keyword>
<dbReference type="InterPro" id="IPR002881">
    <property type="entry name" value="DUF58"/>
</dbReference>
<evidence type="ECO:0000259" key="2">
    <source>
        <dbReference type="Pfam" id="PF01882"/>
    </source>
</evidence>
<dbReference type="Proteomes" id="UP000194218">
    <property type="component" value="Chromosome"/>
</dbReference>